<keyword evidence="1" id="KW-1133">Transmembrane helix</keyword>
<keyword evidence="1" id="KW-0472">Membrane</keyword>
<organism evidence="2 3">
    <name type="scientific">Bacillus thuringiensis</name>
    <dbReference type="NCBI Taxonomy" id="1428"/>
    <lineage>
        <taxon>Bacteria</taxon>
        <taxon>Bacillati</taxon>
        <taxon>Bacillota</taxon>
        <taxon>Bacilli</taxon>
        <taxon>Bacillales</taxon>
        <taxon>Bacillaceae</taxon>
        <taxon>Bacillus</taxon>
        <taxon>Bacillus cereus group</taxon>
    </lineage>
</organism>
<dbReference type="EMBL" id="LXLI01000019">
    <property type="protein sequence ID" value="OFC93137.1"/>
    <property type="molecule type" value="Genomic_DNA"/>
</dbReference>
<evidence type="ECO:0000313" key="2">
    <source>
        <dbReference type="EMBL" id="OFC93137.1"/>
    </source>
</evidence>
<protein>
    <submittedName>
        <fullName evidence="2">Uncharacterized protein</fullName>
    </submittedName>
</protein>
<dbReference type="Proteomes" id="UP000175994">
    <property type="component" value="Unassembled WGS sequence"/>
</dbReference>
<name>A0A9X5RTB8_BACTU</name>
<feature type="transmembrane region" description="Helical" evidence="1">
    <location>
        <begin position="7"/>
        <end position="28"/>
    </location>
</feature>
<evidence type="ECO:0000313" key="3">
    <source>
        <dbReference type="Proteomes" id="UP000175994"/>
    </source>
</evidence>
<dbReference type="AlphaFoldDB" id="A0A9X5RTB8"/>
<sequence>MKTVLTTLKYLLITLGITCLVILGYIWYFPH</sequence>
<accession>A0A9X5RTB8</accession>
<reference evidence="2 3" key="1">
    <citation type="submission" date="2016-04" db="EMBL/GenBank/DDBJ databases">
        <title>Bacillus thuringiensis and Bacillus weihenstephanensis as novel biocontrol agents of wilt causing Verticillium species.</title>
        <authorList>
            <person name="Hollensteiner J."/>
            <person name="Wemheuer F."/>
            <person name="Harting R."/>
            <person name="Kolarzyk A."/>
            <person name="Diaz-Valerio S."/>
            <person name="Poehlein A."/>
            <person name="Brzuszkiewicz E."/>
            <person name="Nesemann K."/>
            <person name="Braus-Stromeyer S."/>
            <person name="Braus G."/>
            <person name="Daniel R."/>
            <person name="Liesegang H."/>
        </authorList>
    </citation>
    <scope>NUCLEOTIDE SEQUENCE [LARGE SCALE GENOMIC DNA]</scope>
    <source>
        <strain evidence="2 3">GOE4</strain>
    </source>
</reference>
<keyword evidence="1" id="KW-0812">Transmembrane</keyword>
<comment type="caution">
    <text evidence="2">The sequence shown here is derived from an EMBL/GenBank/DDBJ whole genome shotgun (WGS) entry which is preliminary data.</text>
</comment>
<gene>
    <name evidence="2" type="ORF">BTGOE4_21320</name>
</gene>
<evidence type="ECO:0000256" key="1">
    <source>
        <dbReference type="SAM" id="Phobius"/>
    </source>
</evidence>
<proteinExistence type="predicted"/>